<accession>A0AAN6XP08</accession>
<proteinExistence type="predicted"/>
<sequence>MNNPRRLNGLTKEYWDKVLIANNAKFRFSAAAAAIHFLGQLPPTIRPHFRKIILDENAESSPFPQGHTEGLIPFCHENPALRIERRVNLWNNVFLGTDYGSGYGSGWFIRGIDDYELHDSRLDDIDSDIPENVSPLSSTEGLEPGRIAESLSFWLAEALVLCDTGMPRGVFTLALDAGPMRDVTTRIFDDVVHRHAAWQRAMETHFNLEPKDDTMASFFQQHHPLNRVTERLCSGFPGALDDLIHGTSSHGVRFRSNFDAGVAWTAAEVDSLIQKSTQGPLQQWVRNFNTQLRDPDRPTSVEPKVGTTLCHPTQSSRSS</sequence>
<comment type="caution">
    <text evidence="2">The sequence shown here is derived from an EMBL/GenBank/DDBJ whole genome shotgun (WGS) entry which is preliminary data.</text>
</comment>
<protein>
    <submittedName>
        <fullName evidence="2">Uncharacterized protein</fullName>
    </submittedName>
</protein>
<dbReference type="Proteomes" id="UP001303160">
    <property type="component" value="Unassembled WGS sequence"/>
</dbReference>
<gene>
    <name evidence="2" type="ORF">QBC40DRAFT_39652</name>
</gene>
<feature type="compositionally biased region" description="Polar residues" evidence="1">
    <location>
        <begin position="310"/>
        <end position="319"/>
    </location>
</feature>
<organism evidence="2 3">
    <name type="scientific">Triangularia verruculosa</name>
    <dbReference type="NCBI Taxonomy" id="2587418"/>
    <lineage>
        <taxon>Eukaryota</taxon>
        <taxon>Fungi</taxon>
        <taxon>Dikarya</taxon>
        <taxon>Ascomycota</taxon>
        <taxon>Pezizomycotina</taxon>
        <taxon>Sordariomycetes</taxon>
        <taxon>Sordariomycetidae</taxon>
        <taxon>Sordariales</taxon>
        <taxon>Podosporaceae</taxon>
        <taxon>Triangularia</taxon>
    </lineage>
</organism>
<evidence type="ECO:0000313" key="2">
    <source>
        <dbReference type="EMBL" id="KAK4202730.1"/>
    </source>
</evidence>
<dbReference type="AlphaFoldDB" id="A0AAN6XP08"/>
<reference evidence="2" key="2">
    <citation type="submission" date="2023-05" db="EMBL/GenBank/DDBJ databases">
        <authorList>
            <consortium name="Lawrence Berkeley National Laboratory"/>
            <person name="Steindorff A."/>
            <person name="Hensen N."/>
            <person name="Bonometti L."/>
            <person name="Westerberg I."/>
            <person name="Brannstrom I.O."/>
            <person name="Guillou S."/>
            <person name="Cros-Aarteil S."/>
            <person name="Calhoun S."/>
            <person name="Haridas S."/>
            <person name="Kuo A."/>
            <person name="Mondo S."/>
            <person name="Pangilinan J."/>
            <person name="Riley R."/>
            <person name="Labutti K."/>
            <person name="Andreopoulos B."/>
            <person name="Lipzen A."/>
            <person name="Chen C."/>
            <person name="Yanf M."/>
            <person name="Daum C."/>
            <person name="Ng V."/>
            <person name="Clum A."/>
            <person name="Ohm R."/>
            <person name="Martin F."/>
            <person name="Silar P."/>
            <person name="Natvig D."/>
            <person name="Lalanne C."/>
            <person name="Gautier V."/>
            <person name="Ament-Velasquez S.L."/>
            <person name="Kruys A."/>
            <person name="Hutchinson M.I."/>
            <person name="Powell A.J."/>
            <person name="Barry K."/>
            <person name="Miller A.N."/>
            <person name="Grigoriev I.V."/>
            <person name="Debuchy R."/>
            <person name="Gladieux P."/>
            <person name="Thoren M.H."/>
            <person name="Johannesson H."/>
        </authorList>
    </citation>
    <scope>NUCLEOTIDE SEQUENCE</scope>
    <source>
        <strain evidence="2">CBS 315.58</strain>
    </source>
</reference>
<keyword evidence="3" id="KW-1185">Reference proteome</keyword>
<evidence type="ECO:0000313" key="3">
    <source>
        <dbReference type="Proteomes" id="UP001303160"/>
    </source>
</evidence>
<evidence type="ECO:0000256" key="1">
    <source>
        <dbReference type="SAM" id="MobiDB-lite"/>
    </source>
</evidence>
<reference evidence="2" key="1">
    <citation type="journal article" date="2023" name="Mol. Phylogenet. Evol.">
        <title>Genome-scale phylogeny and comparative genomics of the fungal order Sordariales.</title>
        <authorList>
            <person name="Hensen N."/>
            <person name="Bonometti L."/>
            <person name="Westerberg I."/>
            <person name="Brannstrom I.O."/>
            <person name="Guillou S."/>
            <person name="Cros-Aarteil S."/>
            <person name="Calhoun S."/>
            <person name="Haridas S."/>
            <person name="Kuo A."/>
            <person name="Mondo S."/>
            <person name="Pangilinan J."/>
            <person name="Riley R."/>
            <person name="LaButti K."/>
            <person name="Andreopoulos B."/>
            <person name="Lipzen A."/>
            <person name="Chen C."/>
            <person name="Yan M."/>
            <person name="Daum C."/>
            <person name="Ng V."/>
            <person name="Clum A."/>
            <person name="Steindorff A."/>
            <person name="Ohm R.A."/>
            <person name="Martin F."/>
            <person name="Silar P."/>
            <person name="Natvig D.O."/>
            <person name="Lalanne C."/>
            <person name="Gautier V."/>
            <person name="Ament-Velasquez S.L."/>
            <person name="Kruys A."/>
            <person name="Hutchinson M.I."/>
            <person name="Powell A.J."/>
            <person name="Barry K."/>
            <person name="Miller A.N."/>
            <person name="Grigoriev I.V."/>
            <person name="Debuchy R."/>
            <person name="Gladieux P."/>
            <person name="Hiltunen Thoren M."/>
            <person name="Johannesson H."/>
        </authorList>
    </citation>
    <scope>NUCLEOTIDE SEQUENCE</scope>
    <source>
        <strain evidence="2">CBS 315.58</strain>
    </source>
</reference>
<name>A0AAN6XP08_9PEZI</name>
<feature type="region of interest" description="Disordered" evidence="1">
    <location>
        <begin position="290"/>
        <end position="319"/>
    </location>
</feature>
<dbReference type="EMBL" id="MU863895">
    <property type="protein sequence ID" value="KAK4202730.1"/>
    <property type="molecule type" value="Genomic_DNA"/>
</dbReference>